<comment type="caution">
    <text evidence="1">The sequence shown here is derived from an EMBL/GenBank/DDBJ whole genome shotgun (WGS) entry which is preliminary data.</text>
</comment>
<proteinExistence type="predicted"/>
<evidence type="ECO:0000313" key="3">
    <source>
        <dbReference type="Proteomes" id="UP000625711"/>
    </source>
</evidence>
<protein>
    <submittedName>
        <fullName evidence="1">Uncharacterized protein</fullName>
    </submittedName>
</protein>
<dbReference type="EMBL" id="JAACXV010005089">
    <property type="protein sequence ID" value="KAF7276908.1"/>
    <property type="molecule type" value="Genomic_DNA"/>
</dbReference>
<organism evidence="1 3">
    <name type="scientific">Rhynchophorus ferrugineus</name>
    <name type="common">Red palm weevil</name>
    <name type="synonym">Curculio ferrugineus</name>
    <dbReference type="NCBI Taxonomy" id="354439"/>
    <lineage>
        <taxon>Eukaryota</taxon>
        <taxon>Metazoa</taxon>
        <taxon>Ecdysozoa</taxon>
        <taxon>Arthropoda</taxon>
        <taxon>Hexapoda</taxon>
        <taxon>Insecta</taxon>
        <taxon>Pterygota</taxon>
        <taxon>Neoptera</taxon>
        <taxon>Endopterygota</taxon>
        <taxon>Coleoptera</taxon>
        <taxon>Polyphaga</taxon>
        <taxon>Cucujiformia</taxon>
        <taxon>Curculionidae</taxon>
        <taxon>Dryophthorinae</taxon>
        <taxon>Rhynchophorus</taxon>
    </lineage>
</organism>
<evidence type="ECO:0000313" key="1">
    <source>
        <dbReference type="EMBL" id="KAF7276906.1"/>
    </source>
</evidence>
<dbReference type="AlphaFoldDB" id="A0A834ID99"/>
<dbReference type="Proteomes" id="UP000625711">
    <property type="component" value="Unassembled WGS sequence"/>
</dbReference>
<reference evidence="1" key="1">
    <citation type="submission" date="2020-08" db="EMBL/GenBank/DDBJ databases">
        <title>Genome sequencing and assembly of the red palm weevil Rhynchophorus ferrugineus.</title>
        <authorList>
            <person name="Dias G.B."/>
            <person name="Bergman C.M."/>
            <person name="Manee M."/>
        </authorList>
    </citation>
    <scope>NUCLEOTIDE SEQUENCE</scope>
    <source>
        <strain evidence="1">AA-2017</strain>
        <tissue evidence="1">Whole larva</tissue>
    </source>
</reference>
<feature type="non-terminal residue" evidence="1">
    <location>
        <position position="1"/>
    </location>
</feature>
<dbReference type="EMBL" id="JAACXV010005090">
    <property type="protein sequence ID" value="KAF7276906.1"/>
    <property type="molecule type" value="Genomic_DNA"/>
</dbReference>
<keyword evidence="3" id="KW-1185">Reference proteome</keyword>
<dbReference type="OrthoDB" id="409725at2759"/>
<gene>
    <name evidence="2" type="ORF">GWI33_009663</name>
    <name evidence="1" type="ORF">GWI33_009665</name>
</gene>
<sequence>MVYDNKVLRDLLPQVGATILGTLMAISDGMTYG</sequence>
<accession>A0A834ID99</accession>
<evidence type="ECO:0000313" key="2">
    <source>
        <dbReference type="EMBL" id="KAF7276908.1"/>
    </source>
</evidence>
<name>A0A834ID99_RHYFE</name>